<dbReference type="EMBL" id="JACYFG010000009">
    <property type="protein sequence ID" value="MBD5779589.1"/>
    <property type="molecule type" value="Genomic_DNA"/>
</dbReference>
<evidence type="ECO:0000313" key="6">
    <source>
        <dbReference type="EMBL" id="MBD5779589.1"/>
    </source>
</evidence>
<proteinExistence type="predicted"/>
<dbReference type="AlphaFoldDB" id="A0A927F742"/>
<keyword evidence="7" id="KW-1185">Reference proteome</keyword>
<dbReference type="PANTHER" id="PTHR23514">
    <property type="entry name" value="BYPASS OF STOP CODON PROTEIN 6"/>
    <property type="match status" value="1"/>
</dbReference>
<comment type="subcellular location">
    <subcellularLocation>
        <location evidence="1">Membrane</location>
        <topology evidence="1">Multi-pass membrane protein</topology>
    </subcellularLocation>
</comment>
<keyword evidence="4 5" id="KW-0472">Membrane</keyword>
<evidence type="ECO:0000256" key="3">
    <source>
        <dbReference type="ARBA" id="ARBA00022989"/>
    </source>
</evidence>
<dbReference type="Pfam" id="PF07690">
    <property type="entry name" value="MFS_1"/>
    <property type="match status" value="1"/>
</dbReference>
<accession>A0A927F742</accession>
<dbReference type="GO" id="GO:0016020">
    <property type="term" value="C:membrane"/>
    <property type="evidence" value="ECO:0007669"/>
    <property type="project" value="UniProtKB-SubCell"/>
</dbReference>
<comment type="caution">
    <text evidence="6">The sequence shown here is derived from an EMBL/GenBank/DDBJ whole genome shotgun (WGS) entry which is preliminary data.</text>
</comment>
<dbReference type="InterPro" id="IPR051788">
    <property type="entry name" value="MFS_Transporter"/>
</dbReference>
<protein>
    <submittedName>
        <fullName evidence="6">MFS transporter</fullName>
    </submittedName>
</protein>
<dbReference type="GO" id="GO:0022857">
    <property type="term" value="F:transmembrane transporter activity"/>
    <property type="evidence" value="ECO:0007669"/>
    <property type="project" value="InterPro"/>
</dbReference>
<evidence type="ECO:0000256" key="1">
    <source>
        <dbReference type="ARBA" id="ARBA00004141"/>
    </source>
</evidence>
<feature type="transmembrane region" description="Helical" evidence="5">
    <location>
        <begin position="341"/>
        <end position="360"/>
    </location>
</feature>
<dbReference type="PANTHER" id="PTHR23514:SF13">
    <property type="entry name" value="INNER MEMBRANE PROTEIN YBJJ"/>
    <property type="match status" value="1"/>
</dbReference>
<dbReference type="InterPro" id="IPR011701">
    <property type="entry name" value="MFS"/>
</dbReference>
<feature type="transmembrane region" description="Helical" evidence="5">
    <location>
        <begin position="148"/>
        <end position="168"/>
    </location>
</feature>
<name>A0A927F742_9BACT</name>
<keyword evidence="2 5" id="KW-0812">Transmembrane</keyword>
<feature type="transmembrane region" description="Helical" evidence="5">
    <location>
        <begin position="214"/>
        <end position="231"/>
    </location>
</feature>
<gene>
    <name evidence="6" type="ORF">IEN85_08785</name>
</gene>
<dbReference type="Proteomes" id="UP000622317">
    <property type="component" value="Unassembled WGS sequence"/>
</dbReference>
<keyword evidence="3 5" id="KW-1133">Transmembrane helix</keyword>
<feature type="transmembrane region" description="Helical" evidence="5">
    <location>
        <begin position="20"/>
        <end position="40"/>
    </location>
</feature>
<sequence>MAGTDTIDGGVESEVARARWAAASLYLMNGIGFGMWAALLPLLKERLDLDELGLSALLLSMVGGALVGMPTVGRVVSRFGSRGGLTAIVPLFGLALLGPVFAESFAVAVVAAGILGALKGAFDVSLNSQAIVVEKAVGRPIMARLQALWSLGGLLVAAAIGVVLKFGVSVEGTALSVGLLVCGLGWARAKRLLPDLPVATDREAPAKTGRGTSMNGAIVAVGALAFVSLFAEGVMMDWSAVYVRDVASAEAWLAPFAYGMFSCAMAAGRFSGDYLMERLGSVRLLRWSGGFAVAGIALVSAVPVWQVAFVGLGLAGVGIANLVPIFLGAGGRAHPDGVGRGVAAVSTIGYLGFLSGPPLVGLASEWAGLQVAFGLVAILSLFIGLGGPWILRLSARRSGSARPECSYQAASEACLKGVS</sequence>
<evidence type="ECO:0000256" key="5">
    <source>
        <dbReference type="SAM" id="Phobius"/>
    </source>
</evidence>
<feature type="transmembrane region" description="Helical" evidence="5">
    <location>
        <begin position="284"/>
        <end position="302"/>
    </location>
</feature>
<feature type="transmembrane region" description="Helical" evidence="5">
    <location>
        <begin position="251"/>
        <end position="272"/>
    </location>
</feature>
<dbReference type="SUPFAM" id="SSF103473">
    <property type="entry name" value="MFS general substrate transporter"/>
    <property type="match status" value="1"/>
</dbReference>
<reference evidence="6" key="1">
    <citation type="submission" date="2020-09" db="EMBL/GenBank/DDBJ databases">
        <title>Pelagicoccus enzymogenes sp. nov. with an EPS production, isolated from marine sediment.</title>
        <authorList>
            <person name="Feng X."/>
        </authorList>
    </citation>
    <scope>NUCLEOTIDE SEQUENCE</scope>
    <source>
        <strain evidence="6">NFK12</strain>
    </source>
</reference>
<feature type="transmembrane region" description="Helical" evidence="5">
    <location>
        <begin position="92"/>
        <end position="118"/>
    </location>
</feature>
<dbReference type="RefSeq" id="WP_191616727.1">
    <property type="nucleotide sequence ID" value="NZ_JACYFG010000009.1"/>
</dbReference>
<feature type="transmembrane region" description="Helical" evidence="5">
    <location>
        <begin position="366"/>
        <end position="391"/>
    </location>
</feature>
<feature type="transmembrane region" description="Helical" evidence="5">
    <location>
        <begin position="52"/>
        <end position="72"/>
    </location>
</feature>
<organism evidence="6 7">
    <name type="scientific">Pelagicoccus enzymogenes</name>
    <dbReference type="NCBI Taxonomy" id="2773457"/>
    <lineage>
        <taxon>Bacteria</taxon>
        <taxon>Pseudomonadati</taxon>
        <taxon>Verrucomicrobiota</taxon>
        <taxon>Opitutia</taxon>
        <taxon>Puniceicoccales</taxon>
        <taxon>Pelagicoccaceae</taxon>
        <taxon>Pelagicoccus</taxon>
    </lineage>
</organism>
<feature type="transmembrane region" description="Helical" evidence="5">
    <location>
        <begin position="174"/>
        <end position="193"/>
    </location>
</feature>
<dbReference type="CDD" id="cd17393">
    <property type="entry name" value="MFS_MosC_like"/>
    <property type="match status" value="1"/>
</dbReference>
<dbReference type="InterPro" id="IPR036259">
    <property type="entry name" value="MFS_trans_sf"/>
</dbReference>
<evidence type="ECO:0000313" key="7">
    <source>
        <dbReference type="Proteomes" id="UP000622317"/>
    </source>
</evidence>
<evidence type="ECO:0000256" key="4">
    <source>
        <dbReference type="ARBA" id="ARBA00023136"/>
    </source>
</evidence>
<evidence type="ECO:0000256" key="2">
    <source>
        <dbReference type="ARBA" id="ARBA00022692"/>
    </source>
</evidence>
<dbReference type="Gene3D" id="1.20.1250.20">
    <property type="entry name" value="MFS general substrate transporter like domains"/>
    <property type="match status" value="2"/>
</dbReference>
<feature type="transmembrane region" description="Helical" evidence="5">
    <location>
        <begin position="308"/>
        <end position="329"/>
    </location>
</feature>